<dbReference type="RefSeq" id="WP_132545149.1">
    <property type="nucleotide sequence ID" value="NZ_SLWY01000023.1"/>
</dbReference>
<dbReference type="Gene3D" id="1.10.1200.10">
    <property type="entry name" value="ACP-like"/>
    <property type="match status" value="1"/>
</dbReference>
<evidence type="ECO:0000313" key="2">
    <source>
        <dbReference type="EMBL" id="TCO78152.1"/>
    </source>
</evidence>
<name>A0A4R2KYF2_9GAMM</name>
<proteinExistence type="predicted"/>
<gene>
    <name evidence="2" type="ORF">EV699_12329</name>
</gene>
<dbReference type="Proteomes" id="UP000295765">
    <property type="component" value="Unassembled WGS sequence"/>
</dbReference>
<dbReference type="Pfam" id="PF00550">
    <property type="entry name" value="PP-binding"/>
    <property type="match status" value="1"/>
</dbReference>
<dbReference type="OrthoDB" id="9810922at2"/>
<sequence>MSDTPIRDTVLRALGEAVPDADVGHLDPDRRLRDQLDYFDSIDFLNFVEGLHKAFNLDIPERDYPQLATLAGCIDYLQTRLAAR</sequence>
<accession>A0A4R2KYF2</accession>
<dbReference type="InterPro" id="IPR009081">
    <property type="entry name" value="PP-bd_ACP"/>
</dbReference>
<reference evidence="2 3" key="1">
    <citation type="submission" date="2019-03" db="EMBL/GenBank/DDBJ databases">
        <title>Genomic Encyclopedia of Type Strains, Phase IV (KMG-IV): sequencing the most valuable type-strain genomes for metagenomic binning, comparative biology and taxonomic classification.</title>
        <authorList>
            <person name="Goeker M."/>
        </authorList>
    </citation>
    <scope>NUCLEOTIDE SEQUENCE [LARGE SCALE GENOMIC DNA]</scope>
    <source>
        <strain evidence="2 3">DSM 25287</strain>
    </source>
</reference>
<dbReference type="PROSITE" id="PS50075">
    <property type="entry name" value="CARRIER"/>
    <property type="match status" value="1"/>
</dbReference>
<keyword evidence="3" id="KW-1185">Reference proteome</keyword>
<dbReference type="AlphaFoldDB" id="A0A4R2KYF2"/>
<protein>
    <submittedName>
        <fullName evidence="2">Acyl carrier protein</fullName>
    </submittedName>
</protein>
<feature type="domain" description="Carrier" evidence="1">
    <location>
        <begin position="2"/>
        <end position="81"/>
    </location>
</feature>
<organism evidence="2 3">
    <name type="scientific">Plasticicumulans lactativorans</name>
    <dbReference type="NCBI Taxonomy" id="1133106"/>
    <lineage>
        <taxon>Bacteria</taxon>
        <taxon>Pseudomonadati</taxon>
        <taxon>Pseudomonadota</taxon>
        <taxon>Gammaproteobacteria</taxon>
        <taxon>Candidatus Competibacteraceae</taxon>
        <taxon>Plasticicumulans</taxon>
    </lineage>
</organism>
<dbReference type="EMBL" id="SLWY01000023">
    <property type="protein sequence ID" value="TCO78152.1"/>
    <property type="molecule type" value="Genomic_DNA"/>
</dbReference>
<evidence type="ECO:0000259" key="1">
    <source>
        <dbReference type="PROSITE" id="PS50075"/>
    </source>
</evidence>
<comment type="caution">
    <text evidence="2">The sequence shown here is derived from an EMBL/GenBank/DDBJ whole genome shotgun (WGS) entry which is preliminary data.</text>
</comment>
<evidence type="ECO:0000313" key="3">
    <source>
        <dbReference type="Proteomes" id="UP000295765"/>
    </source>
</evidence>
<dbReference type="SUPFAM" id="SSF47336">
    <property type="entry name" value="ACP-like"/>
    <property type="match status" value="1"/>
</dbReference>
<dbReference type="InterPro" id="IPR036736">
    <property type="entry name" value="ACP-like_sf"/>
</dbReference>